<proteinExistence type="predicted"/>
<accession>A0ACA9R4S4</accession>
<feature type="non-terminal residue" evidence="1">
    <location>
        <position position="79"/>
    </location>
</feature>
<feature type="non-terminal residue" evidence="1">
    <location>
        <position position="1"/>
    </location>
</feature>
<dbReference type="Proteomes" id="UP000789920">
    <property type="component" value="Unassembled WGS sequence"/>
</dbReference>
<sequence>DDEVAEIISYLLLNNDSEASEIAQTIERYIQIIDEPIATEKVLNNNEIITIVQAEKNNQEQKSNDDNKELLPLPIIAKK</sequence>
<evidence type="ECO:0000313" key="1">
    <source>
        <dbReference type="EMBL" id="CAG8776303.1"/>
    </source>
</evidence>
<keyword evidence="2" id="KW-1185">Reference proteome</keyword>
<reference evidence="1" key="1">
    <citation type="submission" date="2021-06" db="EMBL/GenBank/DDBJ databases">
        <authorList>
            <person name="Kallberg Y."/>
            <person name="Tangrot J."/>
            <person name="Rosling A."/>
        </authorList>
    </citation>
    <scope>NUCLEOTIDE SEQUENCE</scope>
    <source>
        <strain evidence="1">MA461A</strain>
    </source>
</reference>
<name>A0ACA9R4S4_9GLOM</name>
<evidence type="ECO:0000313" key="2">
    <source>
        <dbReference type="Proteomes" id="UP000789920"/>
    </source>
</evidence>
<comment type="caution">
    <text evidence="1">The sequence shown here is derived from an EMBL/GenBank/DDBJ whole genome shotgun (WGS) entry which is preliminary data.</text>
</comment>
<gene>
    <name evidence="1" type="ORF">RPERSI_LOCUS16996</name>
</gene>
<protein>
    <submittedName>
        <fullName evidence="1">21621_t:CDS:1</fullName>
    </submittedName>
</protein>
<dbReference type="EMBL" id="CAJVQC010042885">
    <property type="protein sequence ID" value="CAG8776303.1"/>
    <property type="molecule type" value="Genomic_DNA"/>
</dbReference>
<organism evidence="1 2">
    <name type="scientific">Racocetra persica</name>
    <dbReference type="NCBI Taxonomy" id="160502"/>
    <lineage>
        <taxon>Eukaryota</taxon>
        <taxon>Fungi</taxon>
        <taxon>Fungi incertae sedis</taxon>
        <taxon>Mucoromycota</taxon>
        <taxon>Glomeromycotina</taxon>
        <taxon>Glomeromycetes</taxon>
        <taxon>Diversisporales</taxon>
        <taxon>Gigasporaceae</taxon>
        <taxon>Racocetra</taxon>
    </lineage>
</organism>